<feature type="domain" description="Chromosome segregation protein Spc25 C-terminal" evidence="10">
    <location>
        <begin position="76"/>
        <end position="144"/>
    </location>
</feature>
<gene>
    <name evidence="11" type="ORF">OSTLU_28799</name>
</gene>
<keyword evidence="9" id="KW-0995">Kinetochore</keyword>
<evidence type="ECO:0000313" key="12">
    <source>
        <dbReference type="Proteomes" id="UP000001568"/>
    </source>
</evidence>
<comment type="subunit">
    <text evidence="9">Component of the NDC80 complex.</text>
</comment>
<keyword evidence="6" id="KW-0175">Coiled coil</keyword>
<evidence type="ECO:0000256" key="2">
    <source>
        <dbReference type="ARBA" id="ARBA00006379"/>
    </source>
</evidence>
<dbReference type="EMBL" id="CP000581">
    <property type="protein sequence ID" value="ABO94092.1"/>
    <property type="molecule type" value="Genomic_DNA"/>
</dbReference>
<dbReference type="AlphaFoldDB" id="A4RQW0"/>
<evidence type="ECO:0000256" key="8">
    <source>
        <dbReference type="ARBA" id="ARBA00023328"/>
    </source>
</evidence>
<dbReference type="GeneID" id="4999651"/>
<organism evidence="11 12">
    <name type="scientific">Ostreococcus lucimarinus (strain CCE9901)</name>
    <dbReference type="NCBI Taxonomy" id="436017"/>
    <lineage>
        <taxon>Eukaryota</taxon>
        <taxon>Viridiplantae</taxon>
        <taxon>Chlorophyta</taxon>
        <taxon>Mamiellophyceae</taxon>
        <taxon>Mamiellales</taxon>
        <taxon>Bathycoccaceae</taxon>
        <taxon>Ostreococcus</taxon>
    </lineage>
</organism>
<dbReference type="STRING" id="436017.A4RQW0"/>
<dbReference type="PANTHER" id="PTHR14281:SF0">
    <property type="entry name" value="KINETOCHORE PROTEIN SPC25"/>
    <property type="match status" value="1"/>
</dbReference>
<keyword evidence="7 9" id="KW-0131">Cell cycle</keyword>
<dbReference type="CDD" id="cd23784">
    <property type="entry name" value="RWD_Spc25"/>
    <property type="match status" value="1"/>
</dbReference>
<evidence type="ECO:0000256" key="5">
    <source>
        <dbReference type="ARBA" id="ARBA00022776"/>
    </source>
</evidence>
<evidence type="ECO:0000256" key="4">
    <source>
        <dbReference type="ARBA" id="ARBA00022618"/>
    </source>
</evidence>
<dbReference type="Proteomes" id="UP000001568">
    <property type="component" value="Chromosome 1"/>
</dbReference>
<dbReference type="GO" id="GO:0005634">
    <property type="term" value="C:nucleus"/>
    <property type="evidence" value="ECO:0007669"/>
    <property type="project" value="UniProtKB-SubCell"/>
</dbReference>
<dbReference type="Pfam" id="PF08234">
    <property type="entry name" value="Spindle_Spc25"/>
    <property type="match status" value="1"/>
</dbReference>
<dbReference type="GO" id="GO:0031262">
    <property type="term" value="C:Ndc80 complex"/>
    <property type="evidence" value="ECO:0007669"/>
    <property type="project" value="InterPro"/>
</dbReference>
<dbReference type="GO" id="GO:0007059">
    <property type="term" value="P:chromosome segregation"/>
    <property type="evidence" value="ECO:0007669"/>
    <property type="project" value="InterPro"/>
</dbReference>
<dbReference type="OrthoDB" id="6353017at2759"/>
<keyword evidence="5 9" id="KW-0498">Mitosis</keyword>
<dbReference type="HOGENOM" id="CLU_1645987_0_0_1"/>
<name>A4RQW0_OSTLU</name>
<protein>
    <recommendedName>
        <fullName evidence="9">Kinetochore protein SPC25</fullName>
    </recommendedName>
</protein>
<evidence type="ECO:0000256" key="7">
    <source>
        <dbReference type="ARBA" id="ARBA00023306"/>
    </source>
</evidence>
<dbReference type="PANTHER" id="PTHR14281">
    <property type="entry name" value="KINETOCHORE PROTEIN SPC25-RELATED"/>
    <property type="match status" value="1"/>
</dbReference>
<dbReference type="RefSeq" id="XP_001415800.1">
    <property type="nucleotide sequence ID" value="XM_001415763.1"/>
</dbReference>
<dbReference type="eggNOG" id="KOG4657">
    <property type="taxonomic scope" value="Eukaryota"/>
</dbReference>
<dbReference type="Gramene" id="ABO94092">
    <property type="protein sequence ID" value="ABO94092"/>
    <property type="gene ID" value="OSTLU_28799"/>
</dbReference>
<sequence>MEAEQALEETNAARELAEGLPEQLAALRERVGEERTAIEHAKNKATGTSAMAKLDALRGASAMYAERLGLRFEYGEAERLRLVFKYVDARAPEREFTFAVRLRGTAYEVMECAPMLASIDALLAECNRSNDFGKFVRDARKAFVELANGDDGVGALASPRASAGRATRSNSRR</sequence>
<comment type="similarity">
    <text evidence="2 9">Belongs to the SPC25 family.</text>
</comment>
<dbReference type="Gene3D" id="3.30.457.50">
    <property type="entry name" value="Chromosome segregation protein Spc25"/>
    <property type="match status" value="1"/>
</dbReference>
<dbReference type="InterPro" id="IPR013255">
    <property type="entry name" value="Spc25_C"/>
</dbReference>
<keyword evidence="3 9" id="KW-0158">Chromosome</keyword>
<dbReference type="OMA" id="YEVMECA"/>
<accession>A4RQW0</accession>
<dbReference type="GO" id="GO:0051301">
    <property type="term" value="P:cell division"/>
    <property type="evidence" value="ECO:0007669"/>
    <property type="project" value="UniProtKB-UniRule"/>
</dbReference>
<keyword evidence="4 9" id="KW-0132">Cell division</keyword>
<keyword evidence="12" id="KW-1185">Reference proteome</keyword>
<evidence type="ECO:0000256" key="3">
    <source>
        <dbReference type="ARBA" id="ARBA00022454"/>
    </source>
</evidence>
<evidence type="ECO:0000256" key="9">
    <source>
        <dbReference type="RuleBase" id="RU367150"/>
    </source>
</evidence>
<proteinExistence type="inferred from homology"/>
<comment type="function">
    <text evidence="9">Acts as a component of the essential kinetochore-associated NDC80 complex, which is required for chromosome segregation and spindle checkpoint activity.</text>
</comment>
<evidence type="ECO:0000256" key="6">
    <source>
        <dbReference type="ARBA" id="ARBA00023054"/>
    </source>
</evidence>
<dbReference type="InterPro" id="IPR045143">
    <property type="entry name" value="Spc25"/>
</dbReference>
<reference evidence="11 12" key="1">
    <citation type="journal article" date="2007" name="Proc. Natl. Acad. Sci. U.S.A.">
        <title>The tiny eukaryote Ostreococcus provides genomic insights into the paradox of plankton speciation.</title>
        <authorList>
            <person name="Palenik B."/>
            <person name="Grimwood J."/>
            <person name="Aerts A."/>
            <person name="Rouze P."/>
            <person name="Salamov A."/>
            <person name="Putnam N."/>
            <person name="Dupont C."/>
            <person name="Jorgensen R."/>
            <person name="Derelle E."/>
            <person name="Rombauts S."/>
            <person name="Zhou K."/>
            <person name="Otillar R."/>
            <person name="Merchant S.S."/>
            <person name="Podell S."/>
            <person name="Gaasterland T."/>
            <person name="Napoli C."/>
            <person name="Gendler K."/>
            <person name="Manuell A."/>
            <person name="Tai V."/>
            <person name="Vallon O."/>
            <person name="Piganeau G."/>
            <person name="Jancek S."/>
            <person name="Heijde M."/>
            <person name="Jabbari K."/>
            <person name="Bowler C."/>
            <person name="Lohr M."/>
            <person name="Robbens S."/>
            <person name="Werner G."/>
            <person name="Dubchak I."/>
            <person name="Pazour G.J."/>
            <person name="Ren Q."/>
            <person name="Paulsen I."/>
            <person name="Delwiche C."/>
            <person name="Schmutz J."/>
            <person name="Rokhsar D."/>
            <person name="Van de Peer Y."/>
            <person name="Moreau H."/>
            <person name="Grigoriev I.V."/>
        </authorList>
    </citation>
    <scope>NUCLEOTIDE SEQUENCE [LARGE SCALE GENOMIC DNA]</scope>
    <source>
        <strain evidence="11 12">CCE9901</strain>
    </source>
</reference>
<dbReference type="FunFam" id="3.30.457.50:FF:000001">
    <property type="entry name" value="Probable kinetochore protein spc25"/>
    <property type="match status" value="1"/>
</dbReference>
<dbReference type="KEGG" id="olu:OSTLU_28799"/>
<keyword evidence="9" id="KW-0539">Nucleus</keyword>
<keyword evidence="8 9" id="KW-0137">Centromere</keyword>
<evidence type="ECO:0000259" key="10">
    <source>
        <dbReference type="Pfam" id="PF08234"/>
    </source>
</evidence>
<evidence type="ECO:0000313" key="11">
    <source>
        <dbReference type="EMBL" id="ABO94092.1"/>
    </source>
</evidence>
<evidence type="ECO:0000256" key="1">
    <source>
        <dbReference type="ARBA" id="ARBA00004584"/>
    </source>
</evidence>
<comment type="subcellular location">
    <subcellularLocation>
        <location evidence="1">Chromosome</location>
        <location evidence="1">Centromere</location>
    </subcellularLocation>
    <subcellularLocation>
        <location evidence="9">Nucleus</location>
    </subcellularLocation>
    <subcellularLocation>
        <location evidence="9">Chromosome</location>
        <location evidence="9">Centromere</location>
        <location evidence="9">Kinetochore</location>
    </subcellularLocation>
</comment>